<organism evidence="1 2">
    <name type="scientific">Larkinella terrae</name>
    <dbReference type="NCBI Taxonomy" id="2025311"/>
    <lineage>
        <taxon>Bacteria</taxon>
        <taxon>Pseudomonadati</taxon>
        <taxon>Bacteroidota</taxon>
        <taxon>Cytophagia</taxon>
        <taxon>Cytophagales</taxon>
        <taxon>Spirosomataceae</taxon>
        <taxon>Larkinella</taxon>
    </lineage>
</organism>
<gene>
    <name evidence="1" type="ORF">GJJ30_10890</name>
</gene>
<proteinExistence type="predicted"/>
<dbReference type="AlphaFoldDB" id="A0A7K0EJ26"/>
<dbReference type="EMBL" id="WJXZ01000006">
    <property type="protein sequence ID" value="MRS61794.1"/>
    <property type="molecule type" value="Genomic_DNA"/>
</dbReference>
<comment type="caution">
    <text evidence="1">The sequence shown here is derived from an EMBL/GenBank/DDBJ whole genome shotgun (WGS) entry which is preliminary data.</text>
</comment>
<protein>
    <submittedName>
        <fullName evidence="1">Uncharacterized protein</fullName>
    </submittedName>
</protein>
<sequence length="87" mass="10351">MVTTMKKQGPGFRKKVNLFEYDPNRIAFETAYKSFGRSHRQIARQEFCKIHGIQEHTFRAKLCGVQKTYEREAQWMQLFDPYTQAMA</sequence>
<dbReference type="Proteomes" id="UP000441754">
    <property type="component" value="Unassembled WGS sequence"/>
</dbReference>
<accession>A0A7K0EJ26</accession>
<evidence type="ECO:0000313" key="1">
    <source>
        <dbReference type="EMBL" id="MRS61794.1"/>
    </source>
</evidence>
<evidence type="ECO:0000313" key="2">
    <source>
        <dbReference type="Proteomes" id="UP000441754"/>
    </source>
</evidence>
<keyword evidence="2" id="KW-1185">Reference proteome</keyword>
<name>A0A7K0EJ26_9BACT</name>
<reference evidence="1 2" key="1">
    <citation type="journal article" date="2018" name="Antonie Van Leeuwenhoek">
        <title>Larkinella terrae sp. nov., isolated from soil on Jeju Island, South Korea.</title>
        <authorList>
            <person name="Ten L.N."/>
            <person name="Jeon J."/>
            <person name="Park S.J."/>
            <person name="Park S."/>
            <person name="Lee S.Y."/>
            <person name="Kim M.K."/>
            <person name="Jung H.Y."/>
        </authorList>
    </citation>
    <scope>NUCLEOTIDE SEQUENCE [LARGE SCALE GENOMIC DNA]</scope>
    <source>
        <strain evidence="1 2">KCTC 52001</strain>
    </source>
</reference>